<accession>A0A9P7MNQ1</accession>
<proteinExistence type="predicted"/>
<name>A0A9P7MNQ1_9HYPO</name>
<evidence type="ECO:0000256" key="1">
    <source>
        <dbReference type="SAM" id="MobiDB-lite"/>
    </source>
</evidence>
<dbReference type="PANTHER" id="PTHR31904">
    <property type="entry name" value="BYPASS OF STOP CODON PROTEIN 5-RELATED"/>
    <property type="match status" value="1"/>
</dbReference>
<dbReference type="Proteomes" id="UP000784919">
    <property type="component" value="Unassembled WGS sequence"/>
</dbReference>
<evidence type="ECO:0000313" key="3">
    <source>
        <dbReference type="Proteomes" id="UP000784919"/>
    </source>
</evidence>
<dbReference type="AlphaFoldDB" id="A0A9P7MNQ1"/>
<evidence type="ECO:0008006" key="4">
    <source>
        <dbReference type="Google" id="ProtNLM"/>
    </source>
</evidence>
<comment type="caution">
    <text evidence="2">The sequence shown here is derived from an EMBL/GenBank/DDBJ whole genome shotgun (WGS) entry which is preliminary data.</text>
</comment>
<dbReference type="EMBL" id="SRPS01000276">
    <property type="protein sequence ID" value="KAG5960647.1"/>
    <property type="molecule type" value="Genomic_DNA"/>
</dbReference>
<dbReference type="InterPro" id="IPR014752">
    <property type="entry name" value="Arrestin-like_C"/>
</dbReference>
<evidence type="ECO:0000313" key="2">
    <source>
        <dbReference type="EMBL" id="KAG5960647.1"/>
    </source>
</evidence>
<dbReference type="PANTHER" id="PTHR31904:SF1">
    <property type="entry name" value="BYPASS OF STOP CODON PROTEIN 5-RELATED"/>
    <property type="match status" value="1"/>
</dbReference>
<dbReference type="InterPro" id="IPR039634">
    <property type="entry name" value="Bul1-like"/>
</dbReference>
<reference evidence="2" key="1">
    <citation type="journal article" date="2020" name="bioRxiv">
        <title>Whole genome comparisons of ergot fungi reveals the divergence and evolution of species within the genus Claviceps are the result of varying mechanisms driving genome evolution and host range expansion.</title>
        <authorList>
            <person name="Wyka S.A."/>
            <person name="Mondo S.J."/>
            <person name="Liu M."/>
            <person name="Dettman J."/>
            <person name="Nalam V."/>
            <person name="Broders K.D."/>
        </authorList>
    </citation>
    <scope>NUCLEOTIDE SEQUENCE</scope>
    <source>
        <strain evidence="2">CCC 1102</strain>
    </source>
</reference>
<sequence length="501" mass="55200">MTTGTGAGTHLRGNPRPNKTSLAPKAGNIKITVERHFNSKVYTSGSTIAGHVVVRTQRDTPFDDFDIIFSGVAATRLDYVQQYPAHSLRPFMKLRMPIERSLLPDNKVFSAGKTYTIPFNFVVPHQLTIGACNHQCLSPAVRDCHLRLPPTVGYWEADDAAPEMAQIEYSIQARAYRKAAEPGQAPQKILQGHHLVKVLPSLPEDAPLDITWRDERYTMSKTKTIRKNLFSAKAGKLTVSANQPSAIMLSADGHTASGSVARIAFQFTPSSADCGPPKINSVSGKITSFTFFGAAPTDLLPNLGSRSTYTPNPSLSYSATTSLFNNDKTVEKLSWQLRNVYARRDSGYSSLGITDEDQSEADCPRAAKKSRKSCPIRHEALVEVPFNIPLSNKKIFLPTFHSCLISRTYTLHLNVSVGPTNTTMSLAIPLQIGVDTIYEAPGDDLPSFESVMAQDQRLDGDAILDRHAFQRHVLQIPELSEHPVHTLPGYDEISRRAIQVF</sequence>
<organism evidence="2 3">
    <name type="scientific">Claviceps arundinis</name>
    <dbReference type="NCBI Taxonomy" id="1623583"/>
    <lineage>
        <taxon>Eukaryota</taxon>
        <taxon>Fungi</taxon>
        <taxon>Dikarya</taxon>
        <taxon>Ascomycota</taxon>
        <taxon>Pezizomycotina</taxon>
        <taxon>Sordariomycetes</taxon>
        <taxon>Hypocreomycetidae</taxon>
        <taxon>Hypocreales</taxon>
        <taxon>Clavicipitaceae</taxon>
        <taxon>Claviceps</taxon>
    </lineage>
</organism>
<gene>
    <name evidence="2" type="ORF">E4U56_004230</name>
</gene>
<dbReference type="Gene3D" id="2.60.40.640">
    <property type="match status" value="1"/>
</dbReference>
<feature type="region of interest" description="Disordered" evidence="1">
    <location>
        <begin position="1"/>
        <end position="25"/>
    </location>
</feature>
<protein>
    <recommendedName>
        <fullName evidence="4">Arrestin</fullName>
    </recommendedName>
</protein>
<dbReference type="OrthoDB" id="2283785at2759"/>